<keyword evidence="2" id="KW-1185">Reference proteome</keyword>
<comment type="caution">
    <text evidence="1">The sequence shown here is derived from an EMBL/GenBank/DDBJ whole genome shotgun (WGS) entry which is preliminary data.</text>
</comment>
<proteinExistence type="predicted"/>
<evidence type="ECO:0000313" key="1">
    <source>
        <dbReference type="EMBL" id="MBP2070637.1"/>
    </source>
</evidence>
<reference evidence="1" key="1">
    <citation type="submission" date="2021-03" db="EMBL/GenBank/DDBJ databases">
        <title>Genomic Encyclopedia of Type Strains, Phase IV (KMG-IV): sequencing the most valuable type-strain genomes for metagenomic binning, comparative biology and taxonomic classification.</title>
        <authorList>
            <person name="Goeker M."/>
        </authorList>
    </citation>
    <scope>NUCLEOTIDE SEQUENCE</scope>
    <source>
        <strain evidence="1">DSM 101588</strain>
    </source>
</reference>
<organism evidence="1 2">
    <name type="scientific">Thermoanaerobacterium butyriciformans</name>
    <dbReference type="NCBI Taxonomy" id="1702242"/>
    <lineage>
        <taxon>Bacteria</taxon>
        <taxon>Bacillati</taxon>
        <taxon>Bacillota</taxon>
        <taxon>Clostridia</taxon>
        <taxon>Thermoanaerobacterales</taxon>
        <taxon>Thermoanaerobacteraceae</taxon>
        <taxon>Thermoanaerobacterium</taxon>
    </lineage>
</organism>
<gene>
    <name evidence="1" type="ORF">J2Z80_000135</name>
</gene>
<name>A0ABS4NAE4_9THEO</name>
<sequence>MQEDLIDEISLVVVPAAECNESEIPLFKTGKYDAKTTSAKSFKLKEAKRLSDNGLWLVYSKN</sequence>
<protein>
    <submittedName>
        <fullName evidence="1">Riboflavin biosynthesis pyrimidine reductase</fullName>
    </submittedName>
</protein>
<dbReference type="Proteomes" id="UP001166402">
    <property type="component" value="Unassembled WGS sequence"/>
</dbReference>
<evidence type="ECO:0000313" key="2">
    <source>
        <dbReference type="Proteomes" id="UP001166402"/>
    </source>
</evidence>
<accession>A0ABS4NAE4</accession>
<dbReference type="EMBL" id="JAGGLT010000001">
    <property type="protein sequence ID" value="MBP2070637.1"/>
    <property type="molecule type" value="Genomic_DNA"/>
</dbReference>